<dbReference type="InterPro" id="IPR036554">
    <property type="entry name" value="GHMP_kinase_C_sf"/>
</dbReference>
<evidence type="ECO:0000259" key="12">
    <source>
        <dbReference type="Pfam" id="PF08544"/>
    </source>
</evidence>
<evidence type="ECO:0000256" key="8">
    <source>
        <dbReference type="ARBA" id="ARBA00023098"/>
    </source>
</evidence>
<reference evidence="13" key="1">
    <citation type="submission" date="2021-01" db="UniProtKB">
        <authorList>
            <consortium name="EnsemblMetazoa"/>
        </authorList>
    </citation>
    <scope>IDENTIFICATION</scope>
</reference>
<protein>
    <recommendedName>
        <fullName evidence="10">Mevalonate kinase</fullName>
        <shortName evidence="10">MK</shortName>
        <ecNumber evidence="10">2.7.1.36</ecNumber>
    </recommendedName>
</protein>
<dbReference type="InterPro" id="IPR006205">
    <property type="entry name" value="Mev_gal_kin"/>
</dbReference>
<comment type="subcellular location">
    <subcellularLocation>
        <location evidence="10">Cytoplasm</location>
    </subcellularLocation>
</comment>
<dbReference type="InterPro" id="IPR013750">
    <property type="entry name" value="GHMP_kinase_C_dom"/>
</dbReference>
<evidence type="ECO:0000256" key="10">
    <source>
        <dbReference type="RuleBase" id="RU363087"/>
    </source>
</evidence>
<dbReference type="Pfam" id="PF00288">
    <property type="entry name" value="GHMP_kinases_N"/>
    <property type="match status" value="1"/>
</dbReference>
<dbReference type="Gene3D" id="3.30.230.10">
    <property type="match status" value="1"/>
</dbReference>
<evidence type="ECO:0000256" key="9">
    <source>
        <dbReference type="ARBA" id="ARBA00029438"/>
    </source>
</evidence>
<keyword evidence="3 10" id="KW-0808">Transferase</keyword>
<keyword evidence="10" id="KW-1207">Sterol metabolism</keyword>
<evidence type="ECO:0000256" key="5">
    <source>
        <dbReference type="ARBA" id="ARBA00022777"/>
    </source>
</evidence>
<dbReference type="GO" id="GO:0005524">
    <property type="term" value="F:ATP binding"/>
    <property type="evidence" value="ECO:0007669"/>
    <property type="project" value="UniProtKB-KW"/>
</dbReference>
<dbReference type="EnsemblMetazoa" id="XM_016982215">
    <property type="protein sequence ID" value="XP_016837704"/>
    <property type="gene ID" value="LOC107980472"/>
</dbReference>
<keyword evidence="7" id="KW-0460">Magnesium</keyword>
<gene>
    <name evidence="13" type="primary">107980472</name>
</gene>
<dbReference type="GO" id="GO:0006695">
    <property type="term" value="P:cholesterol biosynthetic process"/>
    <property type="evidence" value="ECO:0007669"/>
    <property type="project" value="TreeGrafter"/>
</dbReference>
<name>A0A7M7ILC6_NASVI</name>
<feature type="domain" description="GHMP kinase C-terminal" evidence="12">
    <location>
        <begin position="296"/>
        <end position="353"/>
    </location>
</feature>
<dbReference type="GO" id="GO:0004496">
    <property type="term" value="F:mevalonate kinase activity"/>
    <property type="evidence" value="ECO:0007669"/>
    <property type="project" value="UniProtKB-EC"/>
</dbReference>
<dbReference type="NCBIfam" id="TIGR00549">
    <property type="entry name" value="mevalon_kin"/>
    <property type="match status" value="1"/>
</dbReference>
<dbReference type="PRINTS" id="PR00959">
    <property type="entry name" value="MEVGALKINASE"/>
</dbReference>
<evidence type="ECO:0000256" key="6">
    <source>
        <dbReference type="ARBA" id="ARBA00022840"/>
    </source>
</evidence>
<dbReference type="GO" id="GO:0005829">
    <property type="term" value="C:cytosol"/>
    <property type="evidence" value="ECO:0007669"/>
    <property type="project" value="TreeGrafter"/>
</dbReference>
<keyword evidence="6 10" id="KW-0067">ATP-binding</keyword>
<feature type="domain" description="GHMP kinase N-terminal" evidence="11">
    <location>
        <begin position="125"/>
        <end position="208"/>
    </location>
</feature>
<dbReference type="GO" id="GO:0019287">
    <property type="term" value="P:isopentenyl diphosphate biosynthetic process, mevalonate pathway"/>
    <property type="evidence" value="ECO:0007669"/>
    <property type="project" value="UniProtKB-UniPathway"/>
</dbReference>
<evidence type="ECO:0000256" key="4">
    <source>
        <dbReference type="ARBA" id="ARBA00022741"/>
    </source>
</evidence>
<keyword evidence="10" id="KW-0756">Sterol biosynthesis</keyword>
<dbReference type="Gene3D" id="3.30.70.890">
    <property type="entry name" value="GHMP kinase, C-terminal domain"/>
    <property type="match status" value="1"/>
</dbReference>
<accession>A0A7M7ILC6</accession>
<dbReference type="FunCoup" id="A0A7M7ILC6">
    <property type="interactions" value="1377"/>
</dbReference>
<dbReference type="AlphaFoldDB" id="A0A7M7ILC6"/>
<keyword evidence="10" id="KW-0752">Steroid biosynthesis</keyword>
<dbReference type="SUPFAM" id="SSF54211">
    <property type="entry name" value="Ribosomal protein S5 domain 2-like"/>
    <property type="match status" value="1"/>
</dbReference>
<dbReference type="PANTHER" id="PTHR43290:SF2">
    <property type="entry name" value="MEVALONATE KINASE"/>
    <property type="match status" value="1"/>
</dbReference>
<dbReference type="Proteomes" id="UP000002358">
    <property type="component" value="Chromosome 5"/>
</dbReference>
<dbReference type="EC" id="2.7.1.36" evidence="10"/>
<keyword evidence="5 10" id="KW-0418">Kinase</keyword>
<comment type="catalytic activity">
    <reaction evidence="10">
        <text>(R)-mevalonate + ATP = (R)-5-phosphomevalonate + ADP + H(+)</text>
        <dbReference type="Rhea" id="RHEA:17065"/>
        <dbReference type="ChEBI" id="CHEBI:15378"/>
        <dbReference type="ChEBI" id="CHEBI:30616"/>
        <dbReference type="ChEBI" id="CHEBI:36464"/>
        <dbReference type="ChEBI" id="CHEBI:58146"/>
        <dbReference type="ChEBI" id="CHEBI:456216"/>
        <dbReference type="EC" id="2.7.1.36"/>
    </reaction>
</comment>
<dbReference type="KEGG" id="nvi:107980472"/>
<comment type="similarity">
    <text evidence="10">Belongs to the GHMP kinase family. Mevalonate kinase subfamily.</text>
</comment>
<dbReference type="InParanoid" id="A0A7M7ILC6"/>
<dbReference type="InterPro" id="IPR014721">
    <property type="entry name" value="Ribsml_uS5_D2-typ_fold_subgr"/>
</dbReference>
<dbReference type="OMA" id="LMDFNHG"/>
<evidence type="ECO:0000256" key="7">
    <source>
        <dbReference type="ARBA" id="ARBA00022842"/>
    </source>
</evidence>
<keyword evidence="2 10" id="KW-0444">Lipid biosynthesis</keyword>
<dbReference type="Pfam" id="PF08544">
    <property type="entry name" value="GHMP_kinases_C"/>
    <property type="match status" value="1"/>
</dbReference>
<dbReference type="InterPro" id="IPR006204">
    <property type="entry name" value="GHMP_kinase_N_dom"/>
</dbReference>
<evidence type="ECO:0000313" key="14">
    <source>
        <dbReference type="Proteomes" id="UP000002358"/>
    </source>
</evidence>
<dbReference type="SUPFAM" id="SSF55060">
    <property type="entry name" value="GHMP Kinase, C-terminal domain"/>
    <property type="match status" value="1"/>
</dbReference>
<keyword evidence="4 10" id="KW-0547">Nucleotide-binding</keyword>
<keyword evidence="10" id="KW-0753">Steroid metabolism</keyword>
<evidence type="ECO:0000256" key="3">
    <source>
        <dbReference type="ARBA" id="ARBA00022679"/>
    </source>
</evidence>
<evidence type="ECO:0000313" key="13">
    <source>
        <dbReference type="EnsemblMetazoa" id="XP_016837704"/>
    </source>
</evidence>
<keyword evidence="14" id="KW-1185">Reference proteome</keyword>
<keyword evidence="1 10" id="KW-0963">Cytoplasm</keyword>
<evidence type="ECO:0000259" key="11">
    <source>
        <dbReference type="Pfam" id="PF00288"/>
    </source>
</evidence>
<dbReference type="InterPro" id="IPR020568">
    <property type="entry name" value="Ribosomal_Su5_D2-typ_SF"/>
</dbReference>
<proteinExistence type="inferred from homology"/>
<organism evidence="13 14">
    <name type="scientific">Nasonia vitripennis</name>
    <name type="common">Parasitic wasp</name>
    <dbReference type="NCBI Taxonomy" id="7425"/>
    <lineage>
        <taxon>Eukaryota</taxon>
        <taxon>Metazoa</taxon>
        <taxon>Ecdysozoa</taxon>
        <taxon>Arthropoda</taxon>
        <taxon>Hexapoda</taxon>
        <taxon>Insecta</taxon>
        <taxon>Pterygota</taxon>
        <taxon>Neoptera</taxon>
        <taxon>Endopterygota</taxon>
        <taxon>Hymenoptera</taxon>
        <taxon>Apocrita</taxon>
        <taxon>Proctotrupomorpha</taxon>
        <taxon>Chalcidoidea</taxon>
        <taxon>Pteromalidae</taxon>
        <taxon>Pteromalinae</taxon>
        <taxon>Nasonia</taxon>
    </lineage>
</organism>
<dbReference type="EnsemblMetazoa" id="XM_031932101">
    <property type="protein sequence ID" value="XP_031787961"/>
    <property type="gene ID" value="LOC107980472"/>
</dbReference>
<keyword evidence="8 10" id="KW-0443">Lipid metabolism</keyword>
<sequence>MASFRISAPGKVILFGEHSVVYGKTAVAASLGLRSSLHFTELPHEECIIHIKMPKLGISKILSLHQVEEDFHRLDFYSGIAMNHDAINQKLQKYVATLGFENPDQRLSMECFFYAMMQVIRSDQLRLSSFILELDSELSIGAGAGSSASFTVCLVACFLHWSQLQKGTNLPNEFDSPTLNKISHYALNCEKIMHGKPSGIDNSVCTFGSVIEFRKPEPPKFITLGSKSLRVLLVDTKVARSTKLLVEKFGALSSSFPTIFKDMLQVYDELAMQALDIIKKIHATPENDQDRLLKHYDELSLLVDINQGLLATCQVSHETLDTICKTAKKYGFSAKLTGAGGGGFAYVLIPPNVNNAKVEDLTNELKIQGFSVTETKLGGSGVEVNDMD</sequence>
<dbReference type="UniPathway" id="UPA00057">
    <property type="reaction ID" value="UER00098"/>
</dbReference>
<comment type="pathway">
    <text evidence="9 10">Isoprenoid biosynthesis; isopentenyl diphosphate biosynthesis via mevalonate pathway; isopentenyl diphosphate from (R)-mevalonate: step 1/3.</text>
</comment>
<dbReference type="SMR" id="A0A7M7ILC6"/>
<dbReference type="PANTHER" id="PTHR43290">
    <property type="entry name" value="MEVALONATE KINASE"/>
    <property type="match status" value="1"/>
</dbReference>
<evidence type="ECO:0000256" key="2">
    <source>
        <dbReference type="ARBA" id="ARBA00022516"/>
    </source>
</evidence>
<evidence type="ECO:0000256" key="1">
    <source>
        <dbReference type="ARBA" id="ARBA00022490"/>
    </source>
</evidence>